<evidence type="ECO:0000256" key="2">
    <source>
        <dbReference type="SAM" id="Phobius"/>
    </source>
</evidence>
<keyword evidence="4" id="KW-0808">Transferase</keyword>
<evidence type="ECO:0000256" key="1">
    <source>
        <dbReference type="ARBA" id="ARBA00006464"/>
    </source>
</evidence>
<feature type="domain" description="Bacterial sugar transferase" evidence="3">
    <location>
        <begin position="9"/>
        <end position="236"/>
    </location>
</feature>
<dbReference type="Pfam" id="PF02397">
    <property type="entry name" value="Bac_transf"/>
    <property type="match status" value="1"/>
</dbReference>
<accession>A0A150TBM9</accession>
<sequence length="237" mass="26354">MTPGVRVAKRAIDIAGSLVGLTLTLPLYPIIGAAIYLESPGPIFYMQRRAGMLIGTEVRDGVSYPRFVEFHMRKFRSMRVDAEKMTGPVLAQQDDPRITRVGRFLRKTRLDEIPQFWSVLMGDMSIVGPRPERPELLVNLALAIPFFEERMRDIKPGITGLAQVSLGYTGRAPAESEVAAFEATLTNPFGLEEAEGAEADDMRMKLLFDLAYAASLEKLSTFLSMELSIILKTPLVM</sequence>
<dbReference type="GO" id="GO:0016780">
    <property type="term" value="F:phosphotransferase activity, for other substituted phosphate groups"/>
    <property type="evidence" value="ECO:0007669"/>
    <property type="project" value="TreeGrafter"/>
</dbReference>
<dbReference type="EMBL" id="JEMC01000755">
    <property type="protein sequence ID" value="KYG02090.1"/>
    <property type="molecule type" value="Genomic_DNA"/>
</dbReference>
<comment type="caution">
    <text evidence="4">The sequence shown here is derived from an EMBL/GenBank/DDBJ whole genome shotgun (WGS) entry which is preliminary data.</text>
</comment>
<protein>
    <submittedName>
        <fullName evidence="4">Glycosyl transferase</fullName>
    </submittedName>
</protein>
<proteinExistence type="inferred from homology"/>
<evidence type="ECO:0000313" key="5">
    <source>
        <dbReference type="Proteomes" id="UP000075515"/>
    </source>
</evidence>
<dbReference type="PANTHER" id="PTHR30576">
    <property type="entry name" value="COLANIC BIOSYNTHESIS UDP-GLUCOSE LIPID CARRIER TRANSFERASE"/>
    <property type="match status" value="1"/>
</dbReference>
<comment type="similarity">
    <text evidence="1">Belongs to the bacterial sugar transferase family.</text>
</comment>
<gene>
    <name evidence="4" type="ORF">BE18_43525</name>
</gene>
<keyword evidence="2" id="KW-0812">Transmembrane</keyword>
<dbReference type="Proteomes" id="UP000075515">
    <property type="component" value="Unassembled WGS sequence"/>
</dbReference>
<keyword evidence="2" id="KW-0472">Membrane</keyword>
<name>A0A150TBM9_SORCE</name>
<dbReference type="PANTHER" id="PTHR30576:SF0">
    <property type="entry name" value="UNDECAPRENYL-PHOSPHATE N-ACETYLGALACTOSAMINYL 1-PHOSPHATE TRANSFERASE-RELATED"/>
    <property type="match status" value="1"/>
</dbReference>
<evidence type="ECO:0000259" key="3">
    <source>
        <dbReference type="Pfam" id="PF02397"/>
    </source>
</evidence>
<organism evidence="4 5">
    <name type="scientific">Sorangium cellulosum</name>
    <name type="common">Polyangium cellulosum</name>
    <dbReference type="NCBI Taxonomy" id="56"/>
    <lineage>
        <taxon>Bacteria</taxon>
        <taxon>Pseudomonadati</taxon>
        <taxon>Myxococcota</taxon>
        <taxon>Polyangia</taxon>
        <taxon>Polyangiales</taxon>
        <taxon>Polyangiaceae</taxon>
        <taxon>Sorangium</taxon>
    </lineage>
</organism>
<keyword evidence="2" id="KW-1133">Transmembrane helix</keyword>
<feature type="transmembrane region" description="Helical" evidence="2">
    <location>
        <begin position="12"/>
        <end position="37"/>
    </location>
</feature>
<reference evidence="4 5" key="1">
    <citation type="submission" date="2014-02" db="EMBL/GenBank/DDBJ databases">
        <title>The small core and large imbalanced accessory genome model reveals a collaborative survival strategy of Sorangium cellulosum strains in nature.</title>
        <authorList>
            <person name="Han K."/>
            <person name="Peng R."/>
            <person name="Blom J."/>
            <person name="Li Y.-Z."/>
        </authorList>
    </citation>
    <scope>NUCLEOTIDE SEQUENCE [LARGE SCALE GENOMIC DNA]</scope>
    <source>
        <strain evidence="4 5">So0149</strain>
    </source>
</reference>
<dbReference type="AlphaFoldDB" id="A0A150TBM9"/>
<dbReference type="InterPro" id="IPR003362">
    <property type="entry name" value="Bact_transf"/>
</dbReference>
<feature type="non-terminal residue" evidence="4">
    <location>
        <position position="237"/>
    </location>
</feature>
<evidence type="ECO:0000313" key="4">
    <source>
        <dbReference type="EMBL" id="KYG02090.1"/>
    </source>
</evidence>